<gene>
    <name evidence="6" type="ORF">H7E68_14285</name>
    <name evidence="7" type="ORF">SAMN04488529_11571</name>
</gene>
<accession>A0A1H0VCB8</accession>
<feature type="binding site" evidence="5">
    <location>
        <position position="39"/>
    </location>
    <ligand>
        <name>spermidine</name>
        <dbReference type="ChEBI" id="CHEBI:57834"/>
    </ligand>
</feature>
<protein>
    <submittedName>
        <fullName evidence="6">Spermidine/putrescine ABC transporter substrate-binding protein</fullName>
    </submittedName>
    <submittedName>
        <fullName evidence="7">Spermidine/putrescine transport system substrate-binding protein</fullName>
    </submittedName>
</protein>
<dbReference type="STRING" id="94869.SAMN04488529_11571"/>
<dbReference type="Gene3D" id="3.40.190.10">
    <property type="entry name" value="Periplasmic binding protein-like II"/>
    <property type="match status" value="2"/>
</dbReference>
<dbReference type="Proteomes" id="UP000585258">
    <property type="component" value="Unassembled WGS sequence"/>
</dbReference>
<keyword evidence="2" id="KW-0813">Transport</keyword>
<evidence type="ECO:0000313" key="8">
    <source>
        <dbReference type="Proteomes" id="UP000198597"/>
    </source>
</evidence>
<evidence type="ECO:0000313" key="7">
    <source>
        <dbReference type="EMBL" id="SDP76003.1"/>
    </source>
</evidence>
<keyword evidence="4" id="KW-0574">Periplasm</keyword>
<proteinExistence type="predicted"/>
<evidence type="ECO:0000313" key="9">
    <source>
        <dbReference type="Proteomes" id="UP000585258"/>
    </source>
</evidence>
<dbReference type="PANTHER" id="PTHR30222:SF17">
    <property type="entry name" value="SPERMIDINE_PUTRESCINE-BINDING PERIPLASMIC PROTEIN"/>
    <property type="match status" value="1"/>
</dbReference>
<dbReference type="EMBL" id="FNJM01000015">
    <property type="protein sequence ID" value="SDP76003.1"/>
    <property type="molecule type" value="Genomic_DNA"/>
</dbReference>
<evidence type="ECO:0000256" key="5">
    <source>
        <dbReference type="PIRSR" id="PIRSR019574-1"/>
    </source>
</evidence>
<dbReference type="SUPFAM" id="SSF53850">
    <property type="entry name" value="Periplasmic binding protein-like II"/>
    <property type="match status" value="1"/>
</dbReference>
<keyword evidence="3" id="KW-0732">Signal</keyword>
<dbReference type="InterPro" id="IPR001188">
    <property type="entry name" value="Sperm_putr-bd"/>
</dbReference>
<dbReference type="GO" id="GO:0042597">
    <property type="term" value="C:periplasmic space"/>
    <property type="evidence" value="ECO:0007669"/>
    <property type="project" value="UniProtKB-SubCell"/>
</dbReference>
<dbReference type="CDD" id="cd13590">
    <property type="entry name" value="PBP2_PotD_PotF_like"/>
    <property type="match status" value="1"/>
</dbReference>
<dbReference type="GO" id="GO:0015846">
    <property type="term" value="P:polyamine transport"/>
    <property type="evidence" value="ECO:0007669"/>
    <property type="project" value="InterPro"/>
</dbReference>
<name>A0A1H0VCB8_9CLOT</name>
<evidence type="ECO:0000256" key="4">
    <source>
        <dbReference type="ARBA" id="ARBA00022764"/>
    </source>
</evidence>
<sequence>MNKIFKITALLSIMVLGTSLFVGCGKKYETTINILNYGENIADGVIEEFEEKYDVKVNEKKFDEMETMYIEATSGKVEYDAILVSDNMADRLIQEGKLQKLNKENIPNLQEMNEDDLAKPYDPNNEYTVPYMNGTIGIVYNKDLVKDPVDSWDIMWDKKYEKQIFLLNSQRDTIGMALKRLGYSINSTSPKELEEAKQSLIDQKPLVLKYGADDVMDIMKQGEAAIAMIWSGEGLTLADENENLEYIVPKEGADFWLDSWAIPTNANNKDVAEKFIDFVSEKENALKIAEEIGYTTPHKGAMEAQSDEVKNNPGAYMPKEVMDKCEVYKHLNTEELELYNKVWTAIGTD</sequence>
<dbReference type="RefSeq" id="WP_089972403.1">
    <property type="nucleotide sequence ID" value="NZ_FNJM01000015.1"/>
</dbReference>
<dbReference type="EMBL" id="JACKWY010000009">
    <property type="protein sequence ID" value="MBB6715871.1"/>
    <property type="molecule type" value="Genomic_DNA"/>
</dbReference>
<dbReference type="OrthoDB" id="9769319at2"/>
<evidence type="ECO:0000313" key="6">
    <source>
        <dbReference type="EMBL" id="MBB6715871.1"/>
    </source>
</evidence>
<dbReference type="PROSITE" id="PS51257">
    <property type="entry name" value="PROKAR_LIPOPROTEIN"/>
    <property type="match status" value="1"/>
</dbReference>
<dbReference type="PANTHER" id="PTHR30222">
    <property type="entry name" value="SPERMIDINE/PUTRESCINE-BINDING PERIPLASMIC PROTEIN"/>
    <property type="match status" value="1"/>
</dbReference>
<dbReference type="Pfam" id="PF13416">
    <property type="entry name" value="SBP_bac_8"/>
    <property type="match status" value="1"/>
</dbReference>
<dbReference type="PIRSF" id="PIRSF019574">
    <property type="entry name" value="Periplasmic_polyamine_BP"/>
    <property type="match status" value="1"/>
</dbReference>
<dbReference type="AlphaFoldDB" id="A0A1H0VCB8"/>
<organism evidence="7 8">
    <name type="scientific">Clostridium gasigenes</name>
    <dbReference type="NCBI Taxonomy" id="94869"/>
    <lineage>
        <taxon>Bacteria</taxon>
        <taxon>Bacillati</taxon>
        <taxon>Bacillota</taxon>
        <taxon>Clostridia</taxon>
        <taxon>Eubacteriales</taxon>
        <taxon>Clostridiaceae</taxon>
        <taxon>Clostridium</taxon>
    </lineage>
</organism>
<evidence type="ECO:0000256" key="2">
    <source>
        <dbReference type="ARBA" id="ARBA00022448"/>
    </source>
</evidence>
<keyword evidence="8" id="KW-1185">Reference proteome</keyword>
<comment type="subcellular location">
    <subcellularLocation>
        <location evidence="1">Periplasm</location>
    </subcellularLocation>
</comment>
<evidence type="ECO:0000256" key="3">
    <source>
        <dbReference type="ARBA" id="ARBA00022729"/>
    </source>
</evidence>
<dbReference type="Proteomes" id="UP000198597">
    <property type="component" value="Unassembled WGS sequence"/>
</dbReference>
<dbReference type="InterPro" id="IPR006059">
    <property type="entry name" value="SBP"/>
</dbReference>
<reference evidence="7 8" key="1">
    <citation type="submission" date="2016-10" db="EMBL/GenBank/DDBJ databases">
        <authorList>
            <person name="de Groot N.N."/>
        </authorList>
    </citation>
    <scope>NUCLEOTIDE SEQUENCE [LARGE SCALE GENOMIC DNA]</scope>
    <source>
        <strain evidence="7 8">DSM 12272</strain>
    </source>
</reference>
<reference evidence="6 9" key="2">
    <citation type="submission" date="2020-08" db="EMBL/GenBank/DDBJ databases">
        <title>Clostridia isolated from Swiss meat.</title>
        <authorList>
            <person name="Wambui J."/>
            <person name="Stevens M.J.A."/>
            <person name="Stephan R."/>
        </authorList>
    </citation>
    <scope>NUCLEOTIDE SEQUENCE [LARGE SCALE GENOMIC DNA]</scope>
    <source>
        <strain evidence="6 9">CM001</strain>
    </source>
</reference>
<evidence type="ECO:0000256" key="1">
    <source>
        <dbReference type="ARBA" id="ARBA00004418"/>
    </source>
</evidence>
<dbReference type="GO" id="GO:0019808">
    <property type="term" value="F:polyamine binding"/>
    <property type="evidence" value="ECO:0007669"/>
    <property type="project" value="InterPro"/>
</dbReference>
<dbReference type="PRINTS" id="PR00909">
    <property type="entry name" value="SPERMDNBNDNG"/>
</dbReference>